<dbReference type="PANTHER" id="PTHR31263">
    <property type="entry name" value="CELLULASE FAMILY PROTEIN (AFU_ORTHOLOGUE AFUA_5G14560)"/>
    <property type="match status" value="1"/>
</dbReference>
<dbReference type="SUPFAM" id="SSF51445">
    <property type="entry name" value="(Trans)glycosidases"/>
    <property type="match status" value="1"/>
</dbReference>
<sequence length="521" mass="59631">MWSAIRLPHYLGRPRPRSPTLDSQSSRHHLLNDWTDIEENGAINEENGHPSEYGGNHEDEHLDLEATTKPKRHVRFADYEKPKTRTQTQIQTPTRTRTWAKMCSCLTSPSSAILFAAVLLCLGVGYVYRWKIETALHRSWIPDAASEKFSQSRLPPPPEHLHITNYTLPLRTRGRDVVDVNGRRFKLASVNWYGSSDEFFVAGGLDIQHRDDIAKTIKRLGFNSVRLPYADELVMENPIVEERHLRANPDLVGLKALDIFHTIVQSLTKAGIAVIVNNHITSATWCCGANPCDAGWSNDHLGPICRVKQTEEEWIQHWETIMLPHINNPLVIGVDLRNEIRGLWGTMPWSKWAPAAERCGNRLLQMNRDWLVIVEGTESSNDLSSVCKRPILLDVNHRLVYSAHVYAWSGWGSWEGRFLQRDYASFAKTMRHNWAYILEKQIAPVWVGEIGAPVQPSVGDANYWQHLMRFLEEMDADFGYWALNARKPKGNATERYGLLQDDWKTPVLDYRMKDMLGLMAA</sequence>
<protein>
    <submittedName>
        <fullName evidence="7">WGS project CBMG000000000 data, contig CS5907-c000013</fullName>
    </submittedName>
</protein>
<accession>A0A096PET4</accession>
<evidence type="ECO:0000313" key="7">
    <source>
        <dbReference type="EMBL" id="CEG03133.1"/>
    </source>
</evidence>
<evidence type="ECO:0000256" key="4">
    <source>
        <dbReference type="RuleBase" id="RU361153"/>
    </source>
</evidence>
<dbReference type="EMBL" id="CBMG010000013">
    <property type="protein sequence ID" value="CEG03133.1"/>
    <property type="molecule type" value="Genomic_DNA"/>
</dbReference>
<dbReference type="Gene3D" id="3.20.20.80">
    <property type="entry name" value="Glycosidases"/>
    <property type="match status" value="1"/>
</dbReference>
<name>A0A096PET4_9HYPO</name>
<reference evidence="7" key="1">
    <citation type="submission" date="2013-05" db="EMBL/GenBank/DDBJ databases">
        <title>Draft genome sequences of six wheat associated Fusarium spp. isolates.</title>
        <authorList>
            <person name="Moolhuijzen P.M."/>
            <person name="Manners J.M."/>
            <person name="Wilcox S."/>
            <person name="Bellgard M.I."/>
            <person name="Gardiner D.M."/>
        </authorList>
    </citation>
    <scope>NUCLEOTIDE SEQUENCE</scope>
    <source>
        <strain evidence="7">CS5907</strain>
        <strain evidence="7">CS5907</strain>
    </source>
</reference>
<feature type="transmembrane region" description="Helical" evidence="5">
    <location>
        <begin position="111"/>
        <end position="128"/>
    </location>
</feature>
<keyword evidence="3 4" id="KW-0326">Glycosidase</keyword>
<dbReference type="InterPro" id="IPR001547">
    <property type="entry name" value="Glyco_hydro_5"/>
</dbReference>
<dbReference type="PANTHER" id="PTHR31263:SF0">
    <property type="entry name" value="CELLULASE FAMILY PROTEIN (AFU_ORTHOLOGUE AFUA_5G14560)"/>
    <property type="match status" value="1"/>
</dbReference>
<comment type="caution">
    <text evidence="7">The sequence shown here is derived from an EMBL/GenBank/DDBJ whole genome shotgun (WGS) entry which is preliminary data.</text>
</comment>
<keyword evidence="5" id="KW-1133">Transmembrane helix</keyword>
<keyword evidence="5" id="KW-0472">Membrane</keyword>
<dbReference type="AlphaFoldDB" id="A0A096PET4"/>
<dbReference type="InterPro" id="IPR017853">
    <property type="entry name" value="GH"/>
</dbReference>
<keyword evidence="5" id="KW-0812">Transmembrane</keyword>
<gene>
    <name evidence="7" type="ORF">BN851_0000630</name>
</gene>
<evidence type="ECO:0000256" key="3">
    <source>
        <dbReference type="ARBA" id="ARBA00023295"/>
    </source>
</evidence>
<dbReference type="Pfam" id="PF00150">
    <property type="entry name" value="Cellulase"/>
    <property type="match status" value="1"/>
</dbReference>
<evidence type="ECO:0000256" key="2">
    <source>
        <dbReference type="ARBA" id="ARBA00022801"/>
    </source>
</evidence>
<feature type="domain" description="Glycoside hydrolase family 5" evidence="6">
    <location>
        <begin position="191"/>
        <end position="485"/>
    </location>
</feature>
<evidence type="ECO:0000256" key="5">
    <source>
        <dbReference type="SAM" id="Phobius"/>
    </source>
</evidence>
<dbReference type="GO" id="GO:0000272">
    <property type="term" value="P:polysaccharide catabolic process"/>
    <property type="evidence" value="ECO:0007669"/>
    <property type="project" value="InterPro"/>
</dbReference>
<keyword evidence="2 4" id="KW-0378">Hydrolase</keyword>
<evidence type="ECO:0000259" key="6">
    <source>
        <dbReference type="Pfam" id="PF00150"/>
    </source>
</evidence>
<organism evidence="7">
    <name type="scientific">Fusarium acuminatum CS5907</name>
    <dbReference type="NCBI Taxonomy" id="1318461"/>
    <lineage>
        <taxon>Eukaryota</taxon>
        <taxon>Fungi</taxon>
        <taxon>Dikarya</taxon>
        <taxon>Ascomycota</taxon>
        <taxon>Pezizomycotina</taxon>
        <taxon>Sordariomycetes</taxon>
        <taxon>Hypocreomycetidae</taxon>
        <taxon>Hypocreales</taxon>
        <taxon>Nectriaceae</taxon>
        <taxon>Fusarium</taxon>
        <taxon>Fusarium tricinctum species complex</taxon>
    </lineage>
</organism>
<evidence type="ECO:0000256" key="1">
    <source>
        <dbReference type="ARBA" id="ARBA00005641"/>
    </source>
</evidence>
<dbReference type="GO" id="GO:0004553">
    <property type="term" value="F:hydrolase activity, hydrolyzing O-glycosyl compounds"/>
    <property type="evidence" value="ECO:0007669"/>
    <property type="project" value="InterPro"/>
</dbReference>
<proteinExistence type="inferred from homology"/>
<comment type="similarity">
    <text evidence="1 4">Belongs to the glycosyl hydrolase 5 (cellulase A) family.</text>
</comment>